<dbReference type="AlphaFoldDB" id="A0AAW6U4D1"/>
<dbReference type="EMBL" id="JASCXX010000035">
    <property type="protein sequence ID" value="MDI6451422.1"/>
    <property type="molecule type" value="Genomic_DNA"/>
</dbReference>
<dbReference type="Proteomes" id="UP001431776">
    <property type="component" value="Unassembled WGS sequence"/>
</dbReference>
<protein>
    <submittedName>
        <fullName evidence="1">Uncharacterized protein</fullName>
    </submittedName>
</protein>
<evidence type="ECO:0000313" key="2">
    <source>
        <dbReference type="Proteomes" id="UP001431776"/>
    </source>
</evidence>
<organism evidence="1 2">
    <name type="scientific">Anaerobaca lacustris</name>
    <dbReference type="NCBI Taxonomy" id="3044600"/>
    <lineage>
        <taxon>Bacteria</taxon>
        <taxon>Pseudomonadati</taxon>
        <taxon>Planctomycetota</taxon>
        <taxon>Phycisphaerae</taxon>
        <taxon>Sedimentisphaerales</taxon>
        <taxon>Anaerobacaceae</taxon>
        <taxon>Anaerobaca</taxon>
    </lineage>
</organism>
<reference evidence="1" key="1">
    <citation type="submission" date="2023-05" db="EMBL/GenBank/DDBJ databases">
        <title>Anaerotaeda fermentans gen. nov., sp. nov., a novel anaerobic planctomycete of the new family within the order Sedimentisphaerales isolated from Taman Peninsula, Russia.</title>
        <authorList>
            <person name="Khomyakova M.A."/>
            <person name="Merkel A.Y."/>
            <person name="Slobodkin A.I."/>
        </authorList>
    </citation>
    <scope>NUCLEOTIDE SEQUENCE</scope>
    <source>
        <strain evidence="1">M17dextr</strain>
    </source>
</reference>
<sequence length="164" mass="18120">MNPPEDFTHATRVAHEVPRPLDPLQLATESQVLLLELLVSQPGLATQLHVVRDHARDDAKNGPGILNAQRRAVGYVGRQRPDDCRPGDNRHTDEACCVVFLLAASVDASAKFRFLGDPAYDGRLAGGEHSPRDPLAPMIGDALAHHRCRITRRFKDQLRPTGRQ</sequence>
<accession>A0AAW6U4D1</accession>
<keyword evidence="2" id="KW-1185">Reference proteome</keyword>
<evidence type="ECO:0000313" key="1">
    <source>
        <dbReference type="EMBL" id="MDI6451422.1"/>
    </source>
</evidence>
<name>A0AAW6U4D1_9BACT</name>
<comment type="caution">
    <text evidence="1">The sequence shown here is derived from an EMBL/GenBank/DDBJ whole genome shotgun (WGS) entry which is preliminary data.</text>
</comment>
<gene>
    <name evidence="1" type="ORF">QJ522_20335</name>
</gene>
<proteinExistence type="predicted"/>